<keyword evidence="1" id="KW-0812">Transmembrane</keyword>
<dbReference type="EMBL" id="JBBWWR010000001">
    <property type="protein sequence ID" value="KAK8970919.1"/>
    <property type="molecule type" value="Genomic_DNA"/>
</dbReference>
<keyword evidence="3" id="KW-1185">Reference proteome</keyword>
<evidence type="ECO:0000313" key="2">
    <source>
        <dbReference type="EMBL" id="KAK8970919.1"/>
    </source>
</evidence>
<comment type="caution">
    <text evidence="2">The sequence shown here is derived from an EMBL/GenBank/DDBJ whole genome shotgun (WGS) entry which is preliminary data.</text>
</comment>
<dbReference type="Proteomes" id="UP001412067">
    <property type="component" value="Unassembled WGS sequence"/>
</dbReference>
<feature type="transmembrane region" description="Helical" evidence="1">
    <location>
        <begin position="20"/>
        <end position="43"/>
    </location>
</feature>
<reference evidence="2 3" key="1">
    <citation type="journal article" date="2022" name="Nat. Plants">
        <title>Genomes of leafy and leafless Platanthera orchids illuminate the evolution of mycoheterotrophy.</title>
        <authorList>
            <person name="Li M.H."/>
            <person name="Liu K.W."/>
            <person name="Li Z."/>
            <person name="Lu H.C."/>
            <person name="Ye Q.L."/>
            <person name="Zhang D."/>
            <person name="Wang J.Y."/>
            <person name="Li Y.F."/>
            <person name="Zhong Z.M."/>
            <person name="Liu X."/>
            <person name="Yu X."/>
            <person name="Liu D.K."/>
            <person name="Tu X.D."/>
            <person name="Liu B."/>
            <person name="Hao Y."/>
            <person name="Liao X.Y."/>
            <person name="Jiang Y.T."/>
            <person name="Sun W.H."/>
            <person name="Chen J."/>
            <person name="Chen Y.Q."/>
            <person name="Ai Y."/>
            <person name="Zhai J.W."/>
            <person name="Wu S.S."/>
            <person name="Zhou Z."/>
            <person name="Hsiao Y.Y."/>
            <person name="Wu W.L."/>
            <person name="Chen Y.Y."/>
            <person name="Lin Y.F."/>
            <person name="Hsu J.L."/>
            <person name="Li C.Y."/>
            <person name="Wang Z.W."/>
            <person name="Zhao X."/>
            <person name="Zhong W.Y."/>
            <person name="Ma X.K."/>
            <person name="Ma L."/>
            <person name="Huang J."/>
            <person name="Chen G.Z."/>
            <person name="Huang M.Z."/>
            <person name="Huang L."/>
            <person name="Peng D.H."/>
            <person name="Luo Y.B."/>
            <person name="Zou S.Q."/>
            <person name="Chen S.P."/>
            <person name="Lan S."/>
            <person name="Tsai W.C."/>
            <person name="Van de Peer Y."/>
            <person name="Liu Z.J."/>
        </authorList>
    </citation>
    <scope>NUCLEOTIDE SEQUENCE [LARGE SCALE GENOMIC DNA]</scope>
    <source>
        <strain evidence="2">Lor288</strain>
    </source>
</reference>
<gene>
    <name evidence="2" type="ORF">KSP40_PGU011824</name>
</gene>
<evidence type="ECO:0000256" key="1">
    <source>
        <dbReference type="SAM" id="Phobius"/>
    </source>
</evidence>
<protein>
    <submittedName>
        <fullName evidence="2">Uncharacterized protein</fullName>
    </submittedName>
</protein>
<organism evidence="2 3">
    <name type="scientific">Platanthera guangdongensis</name>
    <dbReference type="NCBI Taxonomy" id="2320717"/>
    <lineage>
        <taxon>Eukaryota</taxon>
        <taxon>Viridiplantae</taxon>
        <taxon>Streptophyta</taxon>
        <taxon>Embryophyta</taxon>
        <taxon>Tracheophyta</taxon>
        <taxon>Spermatophyta</taxon>
        <taxon>Magnoliopsida</taxon>
        <taxon>Liliopsida</taxon>
        <taxon>Asparagales</taxon>
        <taxon>Orchidaceae</taxon>
        <taxon>Orchidoideae</taxon>
        <taxon>Orchideae</taxon>
        <taxon>Orchidinae</taxon>
        <taxon>Platanthera</taxon>
    </lineage>
</organism>
<proteinExistence type="predicted"/>
<accession>A0ABR2N453</accession>
<keyword evidence="1" id="KW-0472">Membrane</keyword>
<name>A0ABR2N453_9ASPA</name>
<sequence>MKLAYFLYSASQRYLRTYLFYILSFVAIIVISMHSNWANIMFLSAQMRLPLFWVYRIAV</sequence>
<evidence type="ECO:0000313" key="3">
    <source>
        <dbReference type="Proteomes" id="UP001412067"/>
    </source>
</evidence>
<keyword evidence="1" id="KW-1133">Transmembrane helix</keyword>